<keyword evidence="1" id="KW-1133">Transmembrane helix</keyword>
<gene>
    <name evidence="2" type="ORF">SAMN04488548_1341991</name>
</gene>
<dbReference type="OrthoDB" id="4382272at2"/>
<accession>A0A1H2JD10</accession>
<dbReference type="RefSeq" id="WP_074850277.1">
    <property type="nucleotide sequence ID" value="NZ_FNLM01000034.1"/>
</dbReference>
<dbReference type="AlphaFoldDB" id="A0A1H2JD10"/>
<keyword evidence="1" id="KW-0812">Transmembrane</keyword>
<sequence length="103" mass="10802">MSGGDRHRYKWTPATSLSAQADAWLNILWARLVLVAVLVALLVIVVPVYGADAATGGQAISAPCAAVYSSADRREPLLVVGHRVAEKGFLATAADRQALLGFG</sequence>
<proteinExistence type="predicted"/>
<reference evidence="2 3" key="1">
    <citation type="submission" date="2016-10" db="EMBL/GenBank/DDBJ databases">
        <authorList>
            <person name="de Groot N.N."/>
        </authorList>
    </citation>
    <scope>NUCLEOTIDE SEQUENCE [LARGE SCALE GENOMIC DNA]</scope>
    <source>
        <strain evidence="2 3">DSM 44215</strain>
    </source>
</reference>
<name>A0A1H2JD10_9ACTN</name>
<dbReference type="EMBL" id="FNLM01000034">
    <property type="protein sequence ID" value="SDU54272.1"/>
    <property type="molecule type" value="Genomic_DNA"/>
</dbReference>
<evidence type="ECO:0000313" key="3">
    <source>
        <dbReference type="Proteomes" id="UP000183180"/>
    </source>
</evidence>
<evidence type="ECO:0000256" key="1">
    <source>
        <dbReference type="SAM" id="Phobius"/>
    </source>
</evidence>
<protein>
    <submittedName>
        <fullName evidence="2">Uncharacterized protein</fullName>
    </submittedName>
</protein>
<organism evidence="2 3">
    <name type="scientific">Gordonia westfalica</name>
    <dbReference type="NCBI Taxonomy" id="158898"/>
    <lineage>
        <taxon>Bacteria</taxon>
        <taxon>Bacillati</taxon>
        <taxon>Actinomycetota</taxon>
        <taxon>Actinomycetes</taxon>
        <taxon>Mycobacteriales</taxon>
        <taxon>Gordoniaceae</taxon>
        <taxon>Gordonia</taxon>
    </lineage>
</organism>
<keyword evidence="1" id="KW-0472">Membrane</keyword>
<feature type="transmembrane region" description="Helical" evidence="1">
    <location>
        <begin position="28"/>
        <end position="49"/>
    </location>
</feature>
<dbReference type="Proteomes" id="UP000183180">
    <property type="component" value="Unassembled WGS sequence"/>
</dbReference>
<dbReference type="STRING" id="158898.SAMN04488548_1341991"/>
<evidence type="ECO:0000313" key="2">
    <source>
        <dbReference type="EMBL" id="SDU54272.1"/>
    </source>
</evidence>